<feature type="transmembrane region" description="Helical" evidence="1">
    <location>
        <begin position="12"/>
        <end position="34"/>
    </location>
</feature>
<name>A0A8S5TL04_9CAUD</name>
<evidence type="ECO:0000313" key="2">
    <source>
        <dbReference type="EMBL" id="DAF63849.1"/>
    </source>
</evidence>
<protein>
    <submittedName>
        <fullName evidence="2">Uncharacterized protein</fullName>
    </submittedName>
</protein>
<sequence length="38" mass="4374">MISSIQGENVKAFFKKVWIAIEAVATLLSIYQALKEWF</sequence>
<dbReference type="EMBL" id="BK032844">
    <property type="protein sequence ID" value="DAF63849.1"/>
    <property type="molecule type" value="Genomic_DNA"/>
</dbReference>
<evidence type="ECO:0000256" key="1">
    <source>
        <dbReference type="SAM" id="Phobius"/>
    </source>
</evidence>
<keyword evidence="1" id="KW-0472">Membrane</keyword>
<organism evidence="2">
    <name type="scientific">Siphoviridae sp. ctSmR6</name>
    <dbReference type="NCBI Taxonomy" id="2827873"/>
    <lineage>
        <taxon>Viruses</taxon>
        <taxon>Duplodnaviria</taxon>
        <taxon>Heunggongvirae</taxon>
        <taxon>Uroviricota</taxon>
        <taxon>Caudoviricetes</taxon>
    </lineage>
</organism>
<proteinExistence type="predicted"/>
<accession>A0A8S5TL04</accession>
<keyword evidence="1" id="KW-1133">Transmembrane helix</keyword>
<reference evidence="2" key="1">
    <citation type="journal article" date="2021" name="Proc. Natl. Acad. Sci. U.S.A.">
        <title>A Catalog of Tens of Thousands of Viruses from Human Metagenomes Reveals Hidden Associations with Chronic Diseases.</title>
        <authorList>
            <person name="Tisza M.J."/>
            <person name="Buck C.B."/>
        </authorList>
    </citation>
    <scope>NUCLEOTIDE SEQUENCE</scope>
    <source>
        <strain evidence="2">CtSmR6</strain>
    </source>
</reference>
<keyword evidence="1" id="KW-0812">Transmembrane</keyword>